<proteinExistence type="predicted"/>
<evidence type="ECO:0000313" key="1">
    <source>
        <dbReference type="EMBL" id="TDD57129.1"/>
    </source>
</evidence>
<dbReference type="Proteomes" id="UP000295124">
    <property type="component" value="Unassembled WGS sequence"/>
</dbReference>
<comment type="caution">
    <text evidence="1">The sequence shown here is derived from an EMBL/GenBank/DDBJ whole genome shotgun (WGS) entry which is preliminary data.</text>
</comment>
<organism evidence="1 2">
    <name type="scientific">Kribbella antibiotica</name>
    <dbReference type="NCBI Taxonomy" id="190195"/>
    <lineage>
        <taxon>Bacteria</taxon>
        <taxon>Bacillati</taxon>
        <taxon>Actinomycetota</taxon>
        <taxon>Actinomycetes</taxon>
        <taxon>Propionibacteriales</taxon>
        <taxon>Kribbellaceae</taxon>
        <taxon>Kribbella</taxon>
    </lineage>
</organism>
<evidence type="ECO:0000313" key="2">
    <source>
        <dbReference type="Proteomes" id="UP000295124"/>
    </source>
</evidence>
<dbReference type="SUPFAM" id="SSF50969">
    <property type="entry name" value="YVTN repeat-like/Quinoprotein amine dehydrogenase"/>
    <property type="match status" value="1"/>
</dbReference>
<keyword evidence="2" id="KW-1185">Reference proteome</keyword>
<reference evidence="1 2" key="1">
    <citation type="submission" date="2019-03" db="EMBL/GenBank/DDBJ databases">
        <title>Draft genome sequences of novel Actinobacteria.</title>
        <authorList>
            <person name="Sahin N."/>
            <person name="Ay H."/>
            <person name="Saygin H."/>
        </authorList>
    </citation>
    <scope>NUCLEOTIDE SEQUENCE [LARGE SCALE GENOMIC DNA]</scope>
    <source>
        <strain evidence="1 2">JCM 13523</strain>
    </source>
</reference>
<dbReference type="AlphaFoldDB" id="A0A4R4ZI03"/>
<protein>
    <recommendedName>
        <fullName evidence="3">WD40 repeat domain-containing protein</fullName>
    </recommendedName>
</protein>
<gene>
    <name evidence="1" type="ORF">E1263_24380</name>
</gene>
<dbReference type="RefSeq" id="WP_132171234.1">
    <property type="nucleotide sequence ID" value="NZ_SMKX01000078.1"/>
</dbReference>
<sequence length="366" mass="37712">MSNRNRPLVIAVAAVAVVAVVGGGLLAAARGPQSQSGAAAAPLTQAVAAPPAKAPALTVKVDATKLATGRDPQVAYLRGRTVLGGVGNPVVVPGAQDIQAVTRLWDITFTLQVDAAAKGTLVVQDGEGKVVRQIKGVDSLAGSADGQAVVYGSGGVVESRKGGTVFYELPTGTTELAQPKAYGLQVLSVTGKTVFFSSAAEAGGTDTLYRWNVDQKTASAVPRLTTPQAVSADGTLASSLPIFTDSGLCSAVTDLATDLQRWKSCQNRLDDFSPGGAFVIGLPPNQGGPFGVEKVSALDAKTGKVLRNWTAPTVPHQLAEDDDHILLEWYEDVDARSRSAVVRCTVSTGQCELATPLSKEPLLLGS</sequence>
<dbReference type="InterPro" id="IPR011044">
    <property type="entry name" value="Quino_amine_DH_bsu"/>
</dbReference>
<dbReference type="EMBL" id="SMKX01000078">
    <property type="protein sequence ID" value="TDD57129.1"/>
    <property type="molecule type" value="Genomic_DNA"/>
</dbReference>
<evidence type="ECO:0008006" key="3">
    <source>
        <dbReference type="Google" id="ProtNLM"/>
    </source>
</evidence>
<name>A0A4R4ZI03_9ACTN</name>
<accession>A0A4R4ZI03</accession>
<dbReference type="OrthoDB" id="3807024at2"/>